<protein>
    <submittedName>
        <fullName evidence="2">Uncharacterized protein</fullName>
    </submittedName>
</protein>
<evidence type="ECO:0000313" key="3">
    <source>
        <dbReference type="Proteomes" id="UP000309848"/>
    </source>
</evidence>
<dbReference type="EMBL" id="SRXU01000005">
    <property type="protein sequence ID" value="TGX41600.1"/>
    <property type="molecule type" value="Genomic_DNA"/>
</dbReference>
<gene>
    <name evidence="2" type="ORF">E5A74_13390</name>
</gene>
<accession>A0A4S1WIU3</accession>
<name>A0A4S1WIU3_9SPHN</name>
<feature type="signal peptide" evidence="1">
    <location>
        <begin position="1"/>
        <end position="22"/>
    </location>
</feature>
<evidence type="ECO:0000256" key="1">
    <source>
        <dbReference type="SAM" id="SignalP"/>
    </source>
</evidence>
<feature type="chain" id="PRO_5020438488" evidence="1">
    <location>
        <begin position="23"/>
        <end position="147"/>
    </location>
</feature>
<dbReference type="AlphaFoldDB" id="A0A4S1WIU3"/>
<reference evidence="2 3" key="1">
    <citation type="submission" date="2019-04" db="EMBL/GenBank/DDBJ databases">
        <title>Sphingomonas psychrotolerans sp. nov., isolated from soil in the Tianshan Mountains, Xinjiang, China.</title>
        <authorList>
            <person name="Luo Y."/>
            <person name="Sheng H."/>
        </authorList>
    </citation>
    <scope>NUCLEOTIDE SEQUENCE [LARGE SCALE GENOMIC DNA]</scope>
    <source>
        <strain evidence="2 3">KIS18-15</strain>
    </source>
</reference>
<evidence type="ECO:0000313" key="2">
    <source>
        <dbReference type="EMBL" id="TGX41600.1"/>
    </source>
</evidence>
<keyword evidence="3" id="KW-1185">Reference proteome</keyword>
<proteinExistence type="predicted"/>
<dbReference type="Proteomes" id="UP000309848">
    <property type="component" value="Unassembled WGS sequence"/>
</dbReference>
<keyword evidence="1" id="KW-0732">Signal</keyword>
<organism evidence="2 3">
    <name type="scientific">Sphingomonas naasensis</name>
    <dbReference type="NCBI Taxonomy" id="1344951"/>
    <lineage>
        <taxon>Bacteria</taxon>
        <taxon>Pseudomonadati</taxon>
        <taxon>Pseudomonadota</taxon>
        <taxon>Alphaproteobacteria</taxon>
        <taxon>Sphingomonadales</taxon>
        <taxon>Sphingomonadaceae</taxon>
        <taxon>Sphingomonas</taxon>
    </lineage>
</organism>
<sequence>MKSLPRAALAALCLLTAAPAQAETFCEAFKPVVESGTAPQPWLKIRGGQIDSLLWKSTAMLPGFAKCQIAPASHDYSCDVTNLTADKVAALEASTKASLEACLGSPMVRDATIVGNPWTWRPEPGAFPLIILYNLRDGISFVFLPRG</sequence>
<dbReference type="RefSeq" id="WP_135985741.1">
    <property type="nucleotide sequence ID" value="NZ_JAASQM010000003.1"/>
</dbReference>
<comment type="caution">
    <text evidence="2">The sequence shown here is derived from an EMBL/GenBank/DDBJ whole genome shotgun (WGS) entry which is preliminary data.</text>
</comment>